<evidence type="ECO:0000256" key="4">
    <source>
        <dbReference type="ARBA" id="ARBA00023015"/>
    </source>
</evidence>
<dbReference type="GO" id="GO:0019185">
    <property type="term" value="C:snRNA-activating protein complex"/>
    <property type="evidence" value="ECO:0007669"/>
    <property type="project" value="TreeGrafter"/>
</dbReference>
<comment type="subcellular location">
    <subcellularLocation>
        <location evidence="1">Nucleus</location>
    </subcellularLocation>
</comment>
<keyword evidence="12" id="KW-1185">Reference proteome</keyword>
<dbReference type="GO" id="GO:0000978">
    <property type="term" value="F:RNA polymerase II cis-regulatory region sequence-specific DNA binding"/>
    <property type="evidence" value="ECO:0007669"/>
    <property type="project" value="TreeGrafter"/>
</dbReference>
<evidence type="ECO:0000256" key="2">
    <source>
        <dbReference type="ARBA" id="ARBA00010410"/>
    </source>
</evidence>
<accession>A0AAV2HC72</accession>
<dbReference type="GO" id="GO:0001006">
    <property type="term" value="F:RNA polymerase III type 3 promoter sequence-specific DNA binding"/>
    <property type="evidence" value="ECO:0007669"/>
    <property type="project" value="TreeGrafter"/>
</dbReference>
<evidence type="ECO:0000256" key="10">
    <source>
        <dbReference type="ARBA" id="ARBA00029606"/>
    </source>
</evidence>
<dbReference type="Proteomes" id="UP001497497">
    <property type="component" value="Unassembled WGS sequence"/>
</dbReference>
<dbReference type="GO" id="GO:0001046">
    <property type="term" value="F:core promoter sequence-specific DNA binding"/>
    <property type="evidence" value="ECO:0007669"/>
    <property type="project" value="TreeGrafter"/>
</dbReference>
<dbReference type="GO" id="GO:0042795">
    <property type="term" value="P:snRNA transcription by RNA polymerase II"/>
    <property type="evidence" value="ECO:0007669"/>
    <property type="project" value="TreeGrafter"/>
</dbReference>
<dbReference type="EMBL" id="CAXITT010000061">
    <property type="protein sequence ID" value="CAL1530071.1"/>
    <property type="molecule type" value="Genomic_DNA"/>
</dbReference>
<dbReference type="GO" id="GO:0042796">
    <property type="term" value="P:snRNA transcription by RNA polymerase III"/>
    <property type="evidence" value="ECO:0007669"/>
    <property type="project" value="TreeGrafter"/>
</dbReference>
<evidence type="ECO:0000313" key="12">
    <source>
        <dbReference type="Proteomes" id="UP001497497"/>
    </source>
</evidence>
<evidence type="ECO:0000313" key="11">
    <source>
        <dbReference type="EMBL" id="CAL1530071.1"/>
    </source>
</evidence>
<name>A0AAV2HC72_LYMST</name>
<dbReference type="PANTHER" id="PTHR13421">
    <property type="entry name" value="SNRNA-ACTIVATING PROTEIN COMPLEX SUBUNIT 3"/>
    <property type="match status" value="1"/>
</dbReference>
<dbReference type="Pfam" id="PF12251">
    <property type="entry name" value="SNAPC3"/>
    <property type="match status" value="1"/>
</dbReference>
<comment type="function">
    <text evidence="8">Part of the SNAPc complex required for the transcription of both RNA polymerase II and III small-nuclear RNA genes. Binds to the proximal sequence element (PSE), a non-TATA-box basal promoter element common to these 2 types of genes. Recruits TBP and BRF2 to the U6 snRNA TATA box.</text>
</comment>
<organism evidence="11 12">
    <name type="scientific">Lymnaea stagnalis</name>
    <name type="common">Great pond snail</name>
    <name type="synonym">Helix stagnalis</name>
    <dbReference type="NCBI Taxonomy" id="6523"/>
    <lineage>
        <taxon>Eukaryota</taxon>
        <taxon>Metazoa</taxon>
        <taxon>Spiralia</taxon>
        <taxon>Lophotrochozoa</taxon>
        <taxon>Mollusca</taxon>
        <taxon>Gastropoda</taxon>
        <taxon>Heterobranchia</taxon>
        <taxon>Euthyneura</taxon>
        <taxon>Panpulmonata</taxon>
        <taxon>Hygrophila</taxon>
        <taxon>Lymnaeoidea</taxon>
        <taxon>Lymnaeidae</taxon>
        <taxon>Lymnaea</taxon>
    </lineage>
</organism>
<comment type="subunit">
    <text evidence="9">Part of the SNAPc complex composed of 5 subunits: SNAPC1, SNAPC2, SNAPC3, SNAPC4 and SNAPC5. SNAPC3 interacts with SNAPC1.</text>
</comment>
<dbReference type="GO" id="GO:0003681">
    <property type="term" value="F:bent DNA binding"/>
    <property type="evidence" value="ECO:0007669"/>
    <property type="project" value="TreeGrafter"/>
</dbReference>
<evidence type="ECO:0000256" key="8">
    <source>
        <dbReference type="ARBA" id="ARBA00025193"/>
    </source>
</evidence>
<comment type="caution">
    <text evidence="11">The sequence shown here is derived from an EMBL/GenBank/DDBJ whole genome shotgun (WGS) entry which is preliminary data.</text>
</comment>
<dbReference type="InterPro" id="IPR022042">
    <property type="entry name" value="snRNA-activating_su3"/>
</dbReference>
<proteinExistence type="inferred from homology"/>
<reference evidence="11 12" key="1">
    <citation type="submission" date="2024-04" db="EMBL/GenBank/DDBJ databases">
        <authorList>
            <consortium name="Genoscope - CEA"/>
            <person name="William W."/>
        </authorList>
    </citation>
    <scope>NUCLEOTIDE SEQUENCE [LARGE SCALE GENOMIC DNA]</scope>
</reference>
<comment type="similarity">
    <text evidence="2">Belongs to the SNAPC3/SRD2 family.</text>
</comment>
<dbReference type="GO" id="GO:0005634">
    <property type="term" value="C:nucleus"/>
    <property type="evidence" value="ECO:0007669"/>
    <property type="project" value="UniProtKB-SubCell"/>
</dbReference>
<evidence type="ECO:0000256" key="5">
    <source>
        <dbReference type="ARBA" id="ARBA00023125"/>
    </source>
</evidence>
<evidence type="ECO:0000256" key="9">
    <source>
        <dbReference type="ARBA" id="ARBA00025958"/>
    </source>
</evidence>
<evidence type="ECO:0000256" key="3">
    <source>
        <dbReference type="ARBA" id="ARBA00013634"/>
    </source>
</evidence>
<keyword evidence="6" id="KW-0804">Transcription</keyword>
<evidence type="ECO:0000256" key="6">
    <source>
        <dbReference type="ARBA" id="ARBA00023163"/>
    </source>
</evidence>
<sequence length="382" mass="43845">METQDSITRLQHPDRICPVDFMKLWNYEVYEAVAFKPSDEDLILENIANAMSIPDETVQELAEVCGTNTLYTGNEPKHKYNLLNMTEVPSGVELECVSFQMKQRKLRQENDGVKLTLQRKMKYSNLDECMGKSGTNRLPVAHEFQVSKPEVILTVQVTKCLIIGTSSCRVRERETYLVLGSQHLTELRDKIKCSSDCVIPGDYSSMPDVDPKLLQKAGDIFKSSCLFIENTFYNDTRLPDNKDYSKPIIKWAEEHLPGEVMSTANMQDTTFCHLKIRLGQNYLFLHQGNCEHAVVFTDLRLFSADDNQDRRAYPLLSITRTHQRAVCQSCCKLSAKWVVRESPLIPTDPTFLCRICFKTLMYTKDGRKISNFKAFHFSDTFV</sequence>
<keyword evidence="4" id="KW-0805">Transcription regulation</keyword>
<protein>
    <recommendedName>
        <fullName evidence="3">snRNA-activating protein complex subunit 3</fullName>
    </recommendedName>
    <alternativeName>
        <fullName evidence="10">Small nuclear RNA-activating complex polypeptide 3</fullName>
    </alternativeName>
</protein>
<evidence type="ECO:0000256" key="7">
    <source>
        <dbReference type="ARBA" id="ARBA00023242"/>
    </source>
</evidence>
<keyword evidence="5" id="KW-0238">DNA-binding</keyword>
<dbReference type="PANTHER" id="PTHR13421:SF16">
    <property type="entry name" value="SNRNA-ACTIVATING PROTEIN COMPLEX SUBUNIT 3"/>
    <property type="match status" value="1"/>
</dbReference>
<gene>
    <name evidence="11" type="ORF">GSLYS_00004204001</name>
</gene>
<keyword evidence="7" id="KW-0539">Nucleus</keyword>
<evidence type="ECO:0000256" key="1">
    <source>
        <dbReference type="ARBA" id="ARBA00004123"/>
    </source>
</evidence>
<dbReference type="AlphaFoldDB" id="A0AAV2HC72"/>